<feature type="binding site" evidence="8">
    <location>
        <position position="322"/>
    </location>
    <ligand>
        <name>L-serine</name>
        <dbReference type="ChEBI" id="CHEBI:33384"/>
    </ligand>
</feature>
<feature type="binding site" evidence="8">
    <location>
        <position position="291"/>
    </location>
    <ligand>
        <name>L-serine</name>
        <dbReference type="ChEBI" id="CHEBI:33384"/>
    </ligand>
</feature>
<dbReference type="InterPro" id="IPR015866">
    <property type="entry name" value="Ser-tRNA-synth_1_N"/>
</dbReference>
<reference evidence="13" key="1">
    <citation type="submission" date="2023-06" db="EMBL/GenBank/DDBJ databases">
        <authorList>
            <consortium name="Lawrence Berkeley National Laboratory"/>
            <person name="Ahrendt S."/>
            <person name="Sahu N."/>
            <person name="Indic B."/>
            <person name="Wong-Bajracharya J."/>
            <person name="Merenyi Z."/>
            <person name="Ke H.-M."/>
            <person name="Monk M."/>
            <person name="Kocsube S."/>
            <person name="Drula E."/>
            <person name="Lipzen A."/>
            <person name="Balint B."/>
            <person name="Henrissat B."/>
            <person name="Andreopoulos B."/>
            <person name="Martin F.M."/>
            <person name="Harder C.B."/>
            <person name="Rigling D."/>
            <person name="Ford K.L."/>
            <person name="Foster G.D."/>
            <person name="Pangilinan J."/>
            <person name="Papanicolaou A."/>
            <person name="Barry K."/>
            <person name="LaButti K."/>
            <person name="Viragh M."/>
            <person name="Koriabine M."/>
            <person name="Yan M."/>
            <person name="Riley R."/>
            <person name="Champramary S."/>
            <person name="Plett K.L."/>
            <person name="Tsai I.J."/>
            <person name="Slot J."/>
            <person name="Sipos G."/>
            <person name="Plett J."/>
            <person name="Nagy L.G."/>
            <person name="Grigoriev I.V."/>
        </authorList>
    </citation>
    <scope>NUCLEOTIDE SEQUENCE</scope>
    <source>
        <strain evidence="13">HWK02</strain>
    </source>
</reference>
<name>A0AA39QF72_9AGAR</name>
<evidence type="ECO:0000313" key="13">
    <source>
        <dbReference type="EMBL" id="KAK0500584.1"/>
    </source>
</evidence>
<evidence type="ECO:0000256" key="9">
    <source>
        <dbReference type="PIRSR" id="PIRSR001529-2"/>
    </source>
</evidence>
<evidence type="ECO:0000256" key="6">
    <source>
        <dbReference type="ARBA" id="ARBA00031113"/>
    </source>
</evidence>
<dbReference type="Pfam" id="PF02403">
    <property type="entry name" value="Seryl_tRNA_N"/>
    <property type="match status" value="1"/>
</dbReference>
<feature type="binding site" evidence="9">
    <location>
        <begin position="409"/>
        <end position="412"/>
    </location>
    <ligand>
        <name>ATP</name>
        <dbReference type="ChEBI" id="CHEBI:30616"/>
    </ligand>
</feature>
<dbReference type="PRINTS" id="PR00981">
    <property type="entry name" value="TRNASYNTHSER"/>
</dbReference>
<feature type="binding site" evidence="8">
    <location>
        <position position="450"/>
    </location>
    <ligand>
        <name>L-serine</name>
        <dbReference type="ChEBI" id="CHEBI:33384"/>
    </ligand>
</feature>
<feature type="site" description="Important for serine binding" evidence="8">
    <location>
        <position position="452"/>
    </location>
</feature>
<comment type="caution">
    <text evidence="13">The sequence shown here is derived from an EMBL/GenBank/DDBJ whole genome shotgun (WGS) entry which is preliminary data.</text>
</comment>
<dbReference type="PANTHER" id="PTHR11778">
    <property type="entry name" value="SERYL-TRNA SYNTHETASE"/>
    <property type="match status" value="1"/>
</dbReference>
<dbReference type="InterPro" id="IPR045864">
    <property type="entry name" value="aa-tRNA-synth_II/BPL/LPL"/>
</dbReference>
<evidence type="ECO:0000256" key="8">
    <source>
        <dbReference type="PIRSR" id="PIRSR001529-1"/>
    </source>
</evidence>
<dbReference type="Gene3D" id="1.10.287.40">
    <property type="entry name" value="Serine-tRNA synthetase, tRNA binding domain"/>
    <property type="match status" value="1"/>
</dbReference>
<evidence type="ECO:0000256" key="10">
    <source>
        <dbReference type="SAM" id="Coils"/>
    </source>
</evidence>
<organism evidence="13 14">
    <name type="scientific">Armillaria luteobubalina</name>
    <dbReference type="NCBI Taxonomy" id="153913"/>
    <lineage>
        <taxon>Eukaryota</taxon>
        <taxon>Fungi</taxon>
        <taxon>Dikarya</taxon>
        <taxon>Basidiomycota</taxon>
        <taxon>Agaricomycotina</taxon>
        <taxon>Agaricomycetes</taxon>
        <taxon>Agaricomycetidae</taxon>
        <taxon>Agaricales</taxon>
        <taxon>Marasmiineae</taxon>
        <taxon>Physalacriaceae</taxon>
        <taxon>Armillaria</taxon>
    </lineage>
</organism>
<keyword evidence="10" id="KW-0175">Coiled coil</keyword>
<dbReference type="GO" id="GO:0004828">
    <property type="term" value="F:serine-tRNA ligase activity"/>
    <property type="evidence" value="ECO:0007669"/>
    <property type="project" value="UniProtKB-EC"/>
</dbReference>
<evidence type="ECO:0000259" key="12">
    <source>
        <dbReference type="PROSITE" id="PS50862"/>
    </source>
</evidence>
<keyword evidence="2" id="KW-0436">Ligase</keyword>
<evidence type="ECO:0000256" key="7">
    <source>
        <dbReference type="ARBA" id="ARBA00034892"/>
    </source>
</evidence>
<dbReference type="InterPro" id="IPR010978">
    <property type="entry name" value="tRNA-bd_arm"/>
</dbReference>
<evidence type="ECO:0000256" key="11">
    <source>
        <dbReference type="SAM" id="MobiDB-lite"/>
    </source>
</evidence>
<dbReference type="Pfam" id="PF00587">
    <property type="entry name" value="tRNA-synt_2b"/>
    <property type="match status" value="1"/>
</dbReference>
<sequence length="502" mass="55463">MPSLSRCARSPCRAWLNLQFSGGIQRCFISSTANAGTLRTSSVLMRPILNYRDVSENVVYKMSNAVNRKSPITPLAIQSVVRDYKSLKDMSSSLNAKRNTRSMIGDKIKKFGQEKNQEALIACLEEAKTLKEEISQLEKTVSELEQSLLDTALLIPNDTHPNSPLGPESSAVTLSSHGPSPGPASPHRDHYTISQSLGLVDFENAGIVTGASWYYLKHEAALLELALTNYAISVALKHGFTPIMTPDVVKSDVAKRCGFQPRDQSDPLKSQVYHVDSHLSSSSPKLILSGTSEIPLAGLCANQLYPKSSLPLKMVGLGHAFRSEAGARGADTRGLYRVHQFTKVELFAVTTETESDRMMEEMKNIQIAIFDGLGLPFRALDMPTEELGASAYRKYDIEAWMPGRGNWGEISSLSNCTDYQARRLSIKYQRPVVNQQGTTTHENVYVHTLNGTAAAIPRLIVALLENGATFDENRQLTGLRLPDVLRPFWLGQPTQRNNIQWV</sequence>
<feature type="coiled-coil region" evidence="10">
    <location>
        <begin position="120"/>
        <end position="147"/>
    </location>
</feature>
<feature type="binding site" evidence="9">
    <location>
        <begin position="338"/>
        <end position="341"/>
    </location>
    <ligand>
        <name>ATP</name>
        <dbReference type="ChEBI" id="CHEBI:30616"/>
    </ligand>
</feature>
<proteinExistence type="predicted"/>
<gene>
    <name evidence="13" type="ORF">EDD18DRAFT_1328762</name>
</gene>
<dbReference type="InterPro" id="IPR006195">
    <property type="entry name" value="aa-tRNA-synth_II"/>
</dbReference>
<accession>A0AA39QF72</accession>
<evidence type="ECO:0000256" key="5">
    <source>
        <dbReference type="ARBA" id="ARBA00023146"/>
    </source>
</evidence>
<dbReference type="SUPFAM" id="SSF55681">
    <property type="entry name" value="Class II aaRS and biotin synthetases"/>
    <property type="match status" value="1"/>
</dbReference>
<dbReference type="AlphaFoldDB" id="A0AA39QF72"/>
<dbReference type="PIRSF" id="PIRSF001529">
    <property type="entry name" value="Ser-tRNA-synth_IIa"/>
    <property type="match status" value="1"/>
</dbReference>
<dbReference type="InterPro" id="IPR002314">
    <property type="entry name" value="aa-tRNA-synt_IIb"/>
</dbReference>
<feature type="binding site" evidence="9">
    <location>
        <begin position="322"/>
        <end position="324"/>
    </location>
    <ligand>
        <name>ATP</name>
        <dbReference type="ChEBI" id="CHEBI:30616"/>
    </ligand>
</feature>
<feature type="binding site" evidence="8">
    <location>
        <position position="345"/>
    </location>
    <ligand>
        <name>L-serine</name>
        <dbReference type="ChEBI" id="CHEBI:33384"/>
    </ligand>
</feature>
<feature type="domain" description="Aminoacyl-transfer RNA synthetases class-II family profile" evidence="12">
    <location>
        <begin position="237"/>
        <end position="482"/>
    </location>
</feature>
<dbReference type="EMBL" id="JAUEPU010000007">
    <property type="protein sequence ID" value="KAK0500584.1"/>
    <property type="molecule type" value="Genomic_DNA"/>
</dbReference>
<dbReference type="NCBIfam" id="TIGR00414">
    <property type="entry name" value="serS"/>
    <property type="match status" value="1"/>
</dbReference>
<evidence type="ECO:0000256" key="1">
    <source>
        <dbReference type="ARBA" id="ARBA00012840"/>
    </source>
</evidence>
<dbReference type="SUPFAM" id="SSF46589">
    <property type="entry name" value="tRNA-binding arm"/>
    <property type="match status" value="1"/>
</dbReference>
<dbReference type="EC" id="6.1.1.11" evidence="1"/>
<dbReference type="InterPro" id="IPR002317">
    <property type="entry name" value="Ser-tRNA-ligase_type_1"/>
</dbReference>
<keyword evidence="4 9" id="KW-0067">ATP-binding</keyword>
<evidence type="ECO:0000313" key="14">
    <source>
        <dbReference type="Proteomes" id="UP001175228"/>
    </source>
</evidence>
<evidence type="ECO:0000256" key="3">
    <source>
        <dbReference type="ARBA" id="ARBA00022741"/>
    </source>
</evidence>
<dbReference type="PROSITE" id="PS50862">
    <property type="entry name" value="AA_TRNA_LIGASE_II"/>
    <property type="match status" value="1"/>
</dbReference>
<keyword evidence="3" id="KW-0547">Nucleotide-binding</keyword>
<keyword evidence="5" id="KW-0030">Aminoacyl-tRNA synthetase</keyword>
<dbReference type="GO" id="GO:0005524">
    <property type="term" value="F:ATP binding"/>
    <property type="evidence" value="ECO:0007669"/>
    <property type="project" value="UniProtKB-KW"/>
</dbReference>
<dbReference type="Proteomes" id="UP001175228">
    <property type="component" value="Unassembled WGS sequence"/>
</dbReference>
<dbReference type="Gene3D" id="3.30.930.10">
    <property type="entry name" value="Bira Bifunctional Protein, Domain 2"/>
    <property type="match status" value="1"/>
</dbReference>
<feature type="region of interest" description="Disordered" evidence="11">
    <location>
        <begin position="157"/>
        <end position="189"/>
    </location>
</feature>
<keyword evidence="14" id="KW-1185">Reference proteome</keyword>
<dbReference type="GO" id="GO:0006434">
    <property type="term" value="P:seryl-tRNA aminoacylation"/>
    <property type="evidence" value="ECO:0007669"/>
    <property type="project" value="InterPro"/>
</dbReference>
<evidence type="ECO:0000256" key="2">
    <source>
        <dbReference type="ARBA" id="ARBA00022598"/>
    </source>
</evidence>
<evidence type="ECO:0000256" key="4">
    <source>
        <dbReference type="ARBA" id="ARBA00022840"/>
    </source>
</evidence>
<protein>
    <recommendedName>
        <fullName evidence="1">serine--tRNA ligase</fullName>
        <ecNumber evidence="1">6.1.1.11</ecNumber>
    </recommendedName>
    <alternativeName>
        <fullName evidence="6">Seryl-tRNA synthetase</fullName>
    </alternativeName>
    <alternativeName>
        <fullName evidence="7">Seryl-tRNA(Ser) synthetase</fullName>
    </alternativeName>
</protein>
<dbReference type="InterPro" id="IPR042103">
    <property type="entry name" value="SerRS_1_N_sf"/>
</dbReference>